<evidence type="ECO:0000256" key="1">
    <source>
        <dbReference type="SAM" id="MobiDB-lite"/>
    </source>
</evidence>
<proteinExistence type="predicted"/>
<comment type="caution">
    <text evidence="2">The sequence shown here is derived from an EMBL/GenBank/DDBJ whole genome shotgun (WGS) entry which is preliminary data.</text>
</comment>
<accession>A0A7Y2RBL8</accession>
<feature type="compositionally biased region" description="Basic and acidic residues" evidence="1">
    <location>
        <begin position="169"/>
        <end position="183"/>
    </location>
</feature>
<organism evidence="2 3">
    <name type="scientific">Rhizobium laguerreae</name>
    <dbReference type="NCBI Taxonomy" id="1076926"/>
    <lineage>
        <taxon>Bacteria</taxon>
        <taxon>Pseudomonadati</taxon>
        <taxon>Pseudomonadota</taxon>
        <taxon>Alphaproteobacteria</taxon>
        <taxon>Hyphomicrobiales</taxon>
        <taxon>Rhizobiaceae</taxon>
        <taxon>Rhizobium/Agrobacterium group</taxon>
        <taxon>Rhizobium</taxon>
    </lineage>
</organism>
<reference evidence="2 3" key="1">
    <citation type="submission" date="2020-04" db="EMBL/GenBank/DDBJ databases">
        <title>Rhizobium bacterial biofertilizers improve the content of phenolic compounds of Lactuca sativa L. under non-saline and saline-stress conditions.</title>
        <authorList>
            <person name="Ayuso-Calles M."/>
            <person name="Garcia-Estevez I."/>
            <person name="Jimenez-Gomez A."/>
            <person name="Flores-Felix J.D."/>
            <person name="Escribano-Bailon M."/>
            <person name="Rivas R."/>
        </authorList>
    </citation>
    <scope>NUCLEOTIDE SEQUENCE [LARGE SCALE GENOMIC DNA]</scope>
    <source>
        <strain evidence="2 3">GPTR02</strain>
    </source>
</reference>
<gene>
    <name evidence="2" type="ORF">HLI17_31860</name>
</gene>
<feature type="region of interest" description="Disordered" evidence="1">
    <location>
        <begin position="164"/>
        <end position="183"/>
    </location>
</feature>
<dbReference type="RefSeq" id="WP_170282861.1">
    <property type="nucleotide sequence ID" value="NZ_JABEQY010000047.1"/>
</dbReference>
<sequence>MINVSAYPLCAKKLKFQRVNLDEPTMTKFWAAVCVADDCLDEQLTDFGGFDFNDRSPANGARLLKRLEEFLVQRQQRYAKNSVSAKLADDGLIALLGSRGIKTSMLKSEDDYWTAAEILFSGRIKRNGGLTSLYTQIHAIPKKQRKALANENLRKLPADWLSSAPAHQAKLDQERAPRTGDAA</sequence>
<protein>
    <submittedName>
        <fullName evidence="2">Uncharacterized protein</fullName>
    </submittedName>
</protein>
<name>A0A7Y2RBL8_9HYPH</name>
<evidence type="ECO:0000313" key="3">
    <source>
        <dbReference type="Proteomes" id="UP000530654"/>
    </source>
</evidence>
<evidence type="ECO:0000313" key="2">
    <source>
        <dbReference type="EMBL" id="NNH67798.1"/>
    </source>
</evidence>
<dbReference type="AlphaFoldDB" id="A0A7Y2RBL8"/>
<dbReference type="EMBL" id="JABEQY010000047">
    <property type="protein sequence ID" value="NNH67798.1"/>
    <property type="molecule type" value="Genomic_DNA"/>
</dbReference>
<dbReference type="Proteomes" id="UP000530654">
    <property type="component" value="Unassembled WGS sequence"/>
</dbReference>